<organism evidence="2 3">
    <name type="scientific">Lactobacillus amylovorus (strain GRL 1112)</name>
    <dbReference type="NCBI Taxonomy" id="695560"/>
    <lineage>
        <taxon>Bacteria</taxon>
        <taxon>Bacillati</taxon>
        <taxon>Bacillota</taxon>
        <taxon>Bacilli</taxon>
        <taxon>Lactobacillales</taxon>
        <taxon>Lactobacillaceae</taxon>
        <taxon>Lactobacillus</taxon>
    </lineage>
</organism>
<evidence type="ECO:0000313" key="2">
    <source>
        <dbReference type="EMBL" id="ADQ59119.1"/>
    </source>
</evidence>
<sequence length="444" mass="48457">MAETITDVRPFTRVKDVDVEMTVVKPPAIIGLGNLLILHEVDAGSSSTAPKPALADAGTGKDTPAKSDTGKTTGTTDGKATDDGNKTINVPKITPVAPVTGVADKLEPNDVLNGVLSRKTDPYTGAQYVEYASADAVADYYDETDPIYIKANNYFMQVAASDRIAVLNYPKGKLEDALKAFWYYNWTFMVFDKPQFTDTTPSDDAIIASNICEANKDHFLVLQATQPAAYVTFYAQNYTIGLIHDLSEPMDAAFIGATANLEVGTVTWKFRDLKGITADQITVQEKQAIDRVHAIAYIEVSGKGETSEGWVLSGDYIDSLHGDLWIKTNMGDKIQKYLQNTDKVPYDQRGINALAAICSQVLQQAFEQGIILEQEVYDSNTGETQSTGRGDYEVTTTPRSAQSQKDLSARHYGGLSFRYHRSGAIHTVTVHGTVQSDTFTNSRA</sequence>
<protein>
    <recommendedName>
        <fullName evidence="4">DUF3383 family protein</fullName>
    </recommendedName>
</protein>
<evidence type="ECO:0000256" key="1">
    <source>
        <dbReference type="SAM" id="MobiDB-lite"/>
    </source>
</evidence>
<dbReference type="AlphaFoldDB" id="E4SIX0"/>
<gene>
    <name evidence="2" type="ordered locus">LA2_05800</name>
</gene>
<feature type="region of interest" description="Disordered" evidence="1">
    <location>
        <begin position="46"/>
        <end position="89"/>
    </location>
</feature>
<dbReference type="HOGENOM" id="CLU_043377_2_0_9"/>
<evidence type="ECO:0008006" key="4">
    <source>
        <dbReference type="Google" id="ProtNLM"/>
    </source>
</evidence>
<evidence type="ECO:0000313" key="3">
    <source>
        <dbReference type="Proteomes" id="UP000007033"/>
    </source>
</evidence>
<dbReference type="EMBL" id="CP002338">
    <property type="protein sequence ID" value="ADQ59119.1"/>
    <property type="molecule type" value="Genomic_DNA"/>
</dbReference>
<dbReference type="KEGG" id="lam:LA2_05800"/>
<dbReference type="RefSeq" id="WP_013437914.1">
    <property type="nucleotide sequence ID" value="NC_014724.1"/>
</dbReference>
<dbReference type="PATRIC" id="fig|695560.3.peg.1146"/>
<dbReference type="Proteomes" id="UP000007033">
    <property type="component" value="Chromosome"/>
</dbReference>
<accession>E4SIX0</accession>
<feature type="region of interest" description="Disordered" evidence="1">
    <location>
        <begin position="379"/>
        <end position="407"/>
    </location>
</feature>
<dbReference type="InterPro" id="IPR021808">
    <property type="entry name" value="DUF3383"/>
</dbReference>
<proteinExistence type="predicted"/>
<dbReference type="Pfam" id="PF11863">
    <property type="entry name" value="DUF3383"/>
    <property type="match status" value="1"/>
</dbReference>
<name>E4SIX0_LACAR</name>
<feature type="compositionally biased region" description="Polar residues" evidence="1">
    <location>
        <begin position="379"/>
        <end position="406"/>
    </location>
</feature>
<reference evidence="2 3" key="1">
    <citation type="journal article" date="2011" name="J. Bacteriol.">
        <title>Genome sequence of Lactobacillus amylovorus GRL1112.</title>
        <authorList>
            <person name="Kant R."/>
            <person name="Paulin L."/>
            <person name="Alatalo E."/>
            <person name="de Vos W.M."/>
            <person name="Palva A."/>
        </authorList>
    </citation>
    <scope>NUCLEOTIDE SEQUENCE [LARGE SCALE GENOMIC DNA]</scope>
    <source>
        <strain evidence="2 3">GRL 1112</strain>
    </source>
</reference>